<comment type="caution">
    <text evidence="1">The sequence shown here is derived from an EMBL/GenBank/DDBJ whole genome shotgun (WGS) entry which is preliminary data.</text>
</comment>
<proteinExistence type="predicted"/>
<name>A0A0F9FRY5_9ZZZZ</name>
<dbReference type="AlphaFoldDB" id="A0A0F9FRY5"/>
<gene>
    <name evidence="1" type="ORF">LCGC14_1916480</name>
</gene>
<protein>
    <submittedName>
        <fullName evidence="1">Uncharacterized protein</fullName>
    </submittedName>
</protein>
<sequence>VIENGDHSSLLANDGTYSALCKMQFGDQA</sequence>
<dbReference type="EMBL" id="LAZR01020334">
    <property type="protein sequence ID" value="KKL89264.1"/>
    <property type="molecule type" value="Genomic_DNA"/>
</dbReference>
<reference evidence="1" key="1">
    <citation type="journal article" date="2015" name="Nature">
        <title>Complex archaea that bridge the gap between prokaryotes and eukaryotes.</title>
        <authorList>
            <person name="Spang A."/>
            <person name="Saw J.H."/>
            <person name="Jorgensen S.L."/>
            <person name="Zaremba-Niedzwiedzka K."/>
            <person name="Martijn J."/>
            <person name="Lind A.E."/>
            <person name="van Eijk R."/>
            <person name="Schleper C."/>
            <person name="Guy L."/>
            <person name="Ettema T.J."/>
        </authorList>
    </citation>
    <scope>NUCLEOTIDE SEQUENCE</scope>
</reference>
<organism evidence="1">
    <name type="scientific">marine sediment metagenome</name>
    <dbReference type="NCBI Taxonomy" id="412755"/>
    <lineage>
        <taxon>unclassified sequences</taxon>
        <taxon>metagenomes</taxon>
        <taxon>ecological metagenomes</taxon>
    </lineage>
</organism>
<evidence type="ECO:0000313" key="1">
    <source>
        <dbReference type="EMBL" id="KKL89264.1"/>
    </source>
</evidence>
<accession>A0A0F9FRY5</accession>
<feature type="non-terminal residue" evidence="1">
    <location>
        <position position="1"/>
    </location>
</feature>